<dbReference type="Pfam" id="PF13692">
    <property type="entry name" value="Glyco_trans_1_4"/>
    <property type="match status" value="1"/>
</dbReference>
<dbReference type="KEGG" id="rch:RUM_09540"/>
<dbReference type="AlphaFoldDB" id="D4LBY0"/>
<protein>
    <submittedName>
        <fullName evidence="1">Glycosyltransferase</fullName>
    </submittedName>
</protein>
<dbReference type="PATRIC" id="fig|213810.4.peg.856"/>
<evidence type="ECO:0000313" key="1">
    <source>
        <dbReference type="EMBL" id="CBL17125.1"/>
    </source>
</evidence>
<evidence type="ECO:0000313" key="2">
    <source>
        <dbReference type="Proteomes" id="UP000007054"/>
    </source>
</evidence>
<dbReference type="Gene3D" id="3.40.50.2000">
    <property type="entry name" value="Glycogen Phosphorylase B"/>
    <property type="match status" value="1"/>
</dbReference>
<dbReference type="GO" id="GO:0016740">
    <property type="term" value="F:transferase activity"/>
    <property type="evidence" value="ECO:0007669"/>
    <property type="project" value="UniProtKB-KW"/>
</dbReference>
<dbReference type="CAZy" id="GT4">
    <property type="family name" value="Glycosyltransferase Family 4"/>
</dbReference>
<accession>D4LBY0</accession>
<proteinExistence type="predicted"/>
<keyword evidence="2" id="KW-1185">Reference proteome</keyword>
<dbReference type="HOGENOM" id="CLU_068033_0_0_9"/>
<dbReference type="STRING" id="213810.RUM_09540"/>
<dbReference type="SUPFAM" id="SSF53756">
    <property type="entry name" value="UDP-Glycosyltransferase/glycogen phosphorylase"/>
    <property type="match status" value="1"/>
</dbReference>
<name>D4LBY0_RUMC1</name>
<keyword evidence="1" id="KW-0808">Transferase</keyword>
<gene>
    <name evidence="1" type="ordered locus">RUM_09540</name>
</gene>
<dbReference type="Proteomes" id="UP000007054">
    <property type="component" value="Chromosome"/>
</dbReference>
<reference evidence="1" key="1">
    <citation type="submission" date="2010-03" db="EMBL/GenBank/DDBJ databases">
        <title>The genome sequence of Ruminococcus sp. 18P13.</title>
        <authorList>
            <consortium name="metaHIT consortium -- http://www.metahit.eu/"/>
            <person name="Pajon A."/>
            <person name="Turner K."/>
            <person name="Parkhill J."/>
            <person name="Bernalier A."/>
        </authorList>
    </citation>
    <scope>NUCLEOTIDE SEQUENCE [LARGE SCALE GENOMIC DNA]</scope>
    <source>
        <strain evidence="1">Type strain: 18P13</strain>
    </source>
</reference>
<organism evidence="1 2">
    <name type="scientific">Ruminococcus champanellensis (strain DSM 18848 / JCM 17042 / KCTC 15320 / 18P13)</name>
    <dbReference type="NCBI Taxonomy" id="213810"/>
    <lineage>
        <taxon>Bacteria</taxon>
        <taxon>Bacillati</taxon>
        <taxon>Bacillota</taxon>
        <taxon>Clostridia</taxon>
        <taxon>Eubacteriales</taxon>
        <taxon>Oscillospiraceae</taxon>
        <taxon>Ruminococcus</taxon>
    </lineage>
</organism>
<sequence length="347" mass="38955">MKICVIGAFGFDTMPTGGQPVKTRNLYKLLSEKYGTDEVSYIETYGWKKHPFKMMNTVRRAVKQSENVIMLPAHNGVKVFAPLLLRYAKGTAAKLFYDVIGGWLPQKTAADQKLAGQLRKFDGIWVETSSMKTALDSQKFSNVSIVPNFKFIAPLMPEELPPLEKPYRLCTFSRVMKEKGVEDAVEAVIRVNNDLGKTVYTLDIYGPVDKAYQERFEMICSNFPDYIQYKGIVRPDESIAALKGAFALLFPTHFATEGIPGTILDAYAAGVPIVTSKWENCGDIFDDGTGWGYEMSNKQGLYMILSQICHDTTKWNDVREGCLKKYACFSADEAFSRIQKQLSGSRV</sequence>
<dbReference type="EMBL" id="FP929052">
    <property type="protein sequence ID" value="CBL17125.1"/>
    <property type="molecule type" value="Genomic_DNA"/>
</dbReference>
<reference evidence="1" key="2">
    <citation type="submission" date="2010-03" db="EMBL/GenBank/DDBJ databases">
        <authorList>
            <person name="Pajon A."/>
        </authorList>
    </citation>
    <scope>NUCLEOTIDE SEQUENCE</scope>
    <source>
        <strain evidence="1">Type strain: 18P13</strain>
    </source>
</reference>